<dbReference type="NCBIfam" id="NF008035">
    <property type="entry name" value="PRK10767.1"/>
    <property type="match status" value="1"/>
</dbReference>
<dbReference type="RefSeq" id="WP_055023696.1">
    <property type="nucleotide sequence ID" value="NZ_CANMJJ010000002.1"/>
</dbReference>
<feature type="binding site" evidence="9">
    <location>
        <position position="162"/>
    </location>
    <ligand>
        <name>Zn(2+)</name>
        <dbReference type="ChEBI" id="CHEBI:29105"/>
        <label>2</label>
    </ligand>
</feature>
<keyword evidence="6 9" id="KW-0862">Zinc</keyword>
<comment type="domain">
    <text evidence="9">The J domain is necessary and sufficient to stimulate DnaK ATPase activity. Zinc center 1 plays an important role in the autonomous, DnaK-independent chaperone activity of DnaJ. Zinc center 2 is essential for interaction with DnaK and for DnaJ activity.</text>
</comment>
<dbReference type="InterPro" id="IPR001305">
    <property type="entry name" value="HSP_DnaJ_Cys-rich_dom"/>
</dbReference>
<dbReference type="NCBIfam" id="TIGR02349">
    <property type="entry name" value="DnaJ_bact"/>
    <property type="match status" value="1"/>
</dbReference>
<proteinExistence type="inferred from homology"/>
<comment type="function">
    <text evidence="9">Participates actively in the response to hyperosmotic and heat shock by preventing the aggregation of stress-denatured proteins and by disaggregating proteins, also in an autonomous, DnaK-independent fashion. Unfolded proteins bind initially to DnaJ; upon interaction with the DnaJ-bound protein, DnaK hydrolyzes its bound ATP, resulting in the formation of a stable complex. GrpE releases ADP from DnaK; ATP binding to DnaK triggers the release of the substrate protein, thus completing the reaction cycle. Several rounds of ATP-dependent interactions between DnaJ, DnaK and GrpE are required for fully efficient folding. Also involved, together with DnaK and GrpE, in the DNA replication of plasmids through activation of initiation proteins.</text>
</comment>
<dbReference type="CDD" id="cd10719">
    <property type="entry name" value="DnaJ_zf"/>
    <property type="match status" value="1"/>
</dbReference>
<dbReference type="PROSITE" id="PS50076">
    <property type="entry name" value="DNAJ_2"/>
    <property type="match status" value="1"/>
</dbReference>
<feature type="repeat" description="CXXCXGXG motif" evidence="9">
    <location>
        <begin position="145"/>
        <end position="152"/>
    </location>
</feature>
<comment type="subunit">
    <text evidence="9">Homodimer.</text>
</comment>
<dbReference type="CDD" id="cd06257">
    <property type="entry name" value="DnaJ"/>
    <property type="match status" value="1"/>
</dbReference>
<dbReference type="InterPro" id="IPR001623">
    <property type="entry name" value="DnaJ_domain"/>
</dbReference>
<dbReference type="Proteomes" id="UP000191820">
    <property type="component" value="Chromosome"/>
</dbReference>
<dbReference type="Gene3D" id="1.10.287.110">
    <property type="entry name" value="DnaJ domain"/>
    <property type="match status" value="1"/>
</dbReference>
<dbReference type="PRINTS" id="PR00625">
    <property type="entry name" value="JDOMAIN"/>
</dbReference>
<dbReference type="PROSITE" id="PS00636">
    <property type="entry name" value="DNAJ_1"/>
    <property type="match status" value="1"/>
</dbReference>
<feature type="binding site" evidence="9">
    <location>
        <position position="184"/>
    </location>
    <ligand>
        <name>Zn(2+)</name>
        <dbReference type="ChEBI" id="CHEBI:29105"/>
        <label>2</label>
    </ligand>
</feature>
<dbReference type="PANTHER" id="PTHR43096">
    <property type="entry name" value="DNAJ HOMOLOG 1, MITOCHONDRIAL-RELATED"/>
    <property type="match status" value="1"/>
</dbReference>
<dbReference type="InterPro" id="IPR036869">
    <property type="entry name" value="J_dom_sf"/>
</dbReference>
<comment type="subcellular location">
    <subcellularLocation>
        <location evidence="9">Cytoplasm</location>
    </subcellularLocation>
</comment>
<dbReference type="EMBL" id="CP020472">
    <property type="protein sequence ID" value="ARD23446.1"/>
    <property type="molecule type" value="Genomic_DNA"/>
</dbReference>
<dbReference type="Pfam" id="PF01556">
    <property type="entry name" value="DnaJ_C"/>
    <property type="match status" value="1"/>
</dbReference>
<feature type="domain" description="CR-type" evidence="12">
    <location>
        <begin position="132"/>
        <end position="210"/>
    </location>
</feature>
<organism evidence="13 14">
    <name type="scientific">Shewanella japonica</name>
    <dbReference type="NCBI Taxonomy" id="93973"/>
    <lineage>
        <taxon>Bacteria</taxon>
        <taxon>Pseudomonadati</taxon>
        <taxon>Pseudomonadota</taxon>
        <taxon>Gammaproteobacteria</taxon>
        <taxon>Alteromonadales</taxon>
        <taxon>Shewanellaceae</taxon>
        <taxon>Shewanella</taxon>
    </lineage>
</organism>
<dbReference type="PANTHER" id="PTHR43096:SF48">
    <property type="entry name" value="CHAPERONE PROTEIN DNAJ"/>
    <property type="match status" value="1"/>
</dbReference>
<comment type="similarity">
    <text evidence="9">Belongs to the DnaJ family.</text>
</comment>
<dbReference type="InterPro" id="IPR018253">
    <property type="entry name" value="DnaJ_domain_CS"/>
</dbReference>
<evidence type="ECO:0000256" key="8">
    <source>
        <dbReference type="ARBA" id="ARBA00023186"/>
    </source>
</evidence>
<reference evidence="13 14" key="1">
    <citation type="submission" date="2017-03" db="EMBL/GenBank/DDBJ databases">
        <title>Genome sequencing of Shewanella japonica KCTC 22435.</title>
        <authorList>
            <person name="Kim K.M."/>
        </authorList>
    </citation>
    <scope>NUCLEOTIDE SEQUENCE [LARGE SCALE GENOMIC DNA]</scope>
    <source>
        <strain evidence="13 14">KCTC 22435</strain>
    </source>
</reference>
<evidence type="ECO:0000313" key="14">
    <source>
        <dbReference type="Proteomes" id="UP000191820"/>
    </source>
</evidence>
<evidence type="ECO:0000256" key="5">
    <source>
        <dbReference type="ARBA" id="ARBA00022771"/>
    </source>
</evidence>
<keyword evidence="2 9" id="KW-0235">DNA replication</keyword>
<dbReference type="SMART" id="SM00271">
    <property type="entry name" value="DnaJ"/>
    <property type="match status" value="1"/>
</dbReference>
<dbReference type="HAMAP" id="MF_01152">
    <property type="entry name" value="DnaJ"/>
    <property type="match status" value="1"/>
</dbReference>
<keyword evidence="1 9" id="KW-0963">Cytoplasm</keyword>
<keyword evidence="4 9" id="KW-0677">Repeat</keyword>
<dbReference type="Gene3D" id="2.60.260.20">
    <property type="entry name" value="Urease metallochaperone UreE, N-terminal domain"/>
    <property type="match status" value="2"/>
</dbReference>
<dbReference type="InterPro" id="IPR008971">
    <property type="entry name" value="HSP40/DnaJ_pept-bd"/>
</dbReference>
<dbReference type="InterPro" id="IPR036410">
    <property type="entry name" value="HSP_DnaJ_Cys-rich_dom_sf"/>
</dbReference>
<sequence>MSKRDYYEVLGIGRDASEREIKKAYKRLAMKFHPDRNPGDQEAEASFKEVKEAYEILTDANKKAAYDQFGHAGVDPNRGGGHGGAGDFGDIFGDVFGDIFGGGRRGGGQRQAARGSDLRYNLELSLEEAVRGLTKELRIPTLASCDSCDGSGANKGSSATTCGTCHGQGQVQMRQGFFAVQQACPTCHGRGKIIKDPCKKCHGEGRVEKSKTLSVKIPAGVDTGDRIRLSGEGEAGEFGAPPGDLYVQVSVRDHAIFTRDGNNLYCEVPISFSKAALGGEIEVPTLDGKVNLKIPTETQTGRMFRMRGKGVKSVRSHAVGDLLCKVVMETPVNLNEKQKELLREFESTLTGESKKHSPKAEGFFDGVKKFFHDLNS</sequence>
<accession>A0ABM6JPI9</accession>
<dbReference type="InterPro" id="IPR002939">
    <property type="entry name" value="DnaJ_C"/>
</dbReference>
<dbReference type="InterPro" id="IPR012724">
    <property type="entry name" value="DnaJ"/>
</dbReference>
<dbReference type="SUPFAM" id="SSF49493">
    <property type="entry name" value="HSP40/DnaJ peptide-binding domain"/>
    <property type="match status" value="2"/>
</dbReference>
<protein>
    <recommendedName>
        <fullName evidence="9">Chaperone protein DnaJ</fullName>
    </recommendedName>
</protein>
<feature type="binding site" evidence="9">
    <location>
        <position position="145"/>
    </location>
    <ligand>
        <name>Zn(2+)</name>
        <dbReference type="ChEBI" id="CHEBI:29105"/>
        <label>1</label>
    </ligand>
</feature>
<feature type="repeat" description="CXXCXGXG motif" evidence="9">
    <location>
        <begin position="184"/>
        <end position="191"/>
    </location>
</feature>
<name>A0ABM6JPI9_9GAMM</name>
<evidence type="ECO:0000256" key="6">
    <source>
        <dbReference type="ARBA" id="ARBA00022833"/>
    </source>
</evidence>
<gene>
    <name evidence="9" type="primary">dnaJ</name>
    <name evidence="13" type="ORF">SJ2017_3178</name>
</gene>
<evidence type="ECO:0000256" key="9">
    <source>
        <dbReference type="HAMAP-Rule" id="MF_01152"/>
    </source>
</evidence>
<feature type="binding site" evidence="9">
    <location>
        <position position="201"/>
    </location>
    <ligand>
        <name>Zn(2+)</name>
        <dbReference type="ChEBI" id="CHEBI:29105"/>
        <label>1</label>
    </ligand>
</feature>
<dbReference type="Gene3D" id="2.10.230.10">
    <property type="entry name" value="Heat shock protein DnaJ, cysteine-rich domain"/>
    <property type="match status" value="1"/>
</dbReference>
<feature type="binding site" evidence="9">
    <location>
        <position position="148"/>
    </location>
    <ligand>
        <name>Zn(2+)</name>
        <dbReference type="ChEBI" id="CHEBI:29105"/>
        <label>1</label>
    </ligand>
</feature>
<feature type="binding site" evidence="9">
    <location>
        <position position="198"/>
    </location>
    <ligand>
        <name>Zn(2+)</name>
        <dbReference type="ChEBI" id="CHEBI:29105"/>
        <label>1</label>
    </ligand>
</feature>
<comment type="cofactor">
    <cofactor evidence="9">
        <name>Zn(2+)</name>
        <dbReference type="ChEBI" id="CHEBI:29105"/>
    </cofactor>
    <text evidence="9">Binds 2 Zn(2+) ions per monomer.</text>
</comment>
<feature type="repeat" description="CXXCXGXG motif" evidence="9">
    <location>
        <begin position="198"/>
        <end position="205"/>
    </location>
</feature>
<evidence type="ECO:0000256" key="10">
    <source>
        <dbReference type="PROSITE-ProRule" id="PRU00546"/>
    </source>
</evidence>
<evidence type="ECO:0000256" key="2">
    <source>
        <dbReference type="ARBA" id="ARBA00022705"/>
    </source>
</evidence>
<feature type="binding site" evidence="9">
    <location>
        <position position="165"/>
    </location>
    <ligand>
        <name>Zn(2+)</name>
        <dbReference type="ChEBI" id="CHEBI:29105"/>
        <label>2</label>
    </ligand>
</feature>
<evidence type="ECO:0000259" key="11">
    <source>
        <dbReference type="PROSITE" id="PS50076"/>
    </source>
</evidence>
<keyword evidence="3 9" id="KW-0479">Metal-binding</keyword>
<evidence type="ECO:0000259" key="12">
    <source>
        <dbReference type="PROSITE" id="PS51188"/>
    </source>
</evidence>
<feature type="binding site" evidence="9">
    <location>
        <position position="187"/>
    </location>
    <ligand>
        <name>Zn(2+)</name>
        <dbReference type="ChEBI" id="CHEBI:29105"/>
        <label>2</label>
    </ligand>
</feature>
<evidence type="ECO:0000313" key="13">
    <source>
        <dbReference type="EMBL" id="ARD23446.1"/>
    </source>
</evidence>
<evidence type="ECO:0000256" key="7">
    <source>
        <dbReference type="ARBA" id="ARBA00023016"/>
    </source>
</evidence>
<dbReference type="CDD" id="cd10747">
    <property type="entry name" value="DnaJ_C"/>
    <property type="match status" value="1"/>
</dbReference>
<feature type="repeat" description="CXXCXGXG motif" evidence="9">
    <location>
        <begin position="162"/>
        <end position="169"/>
    </location>
</feature>
<keyword evidence="7 9" id="KW-0346">Stress response</keyword>
<dbReference type="SUPFAM" id="SSF46565">
    <property type="entry name" value="Chaperone J-domain"/>
    <property type="match status" value="1"/>
</dbReference>
<keyword evidence="5 9" id="KW-0863">Zinc-finger</keyword>
<dbReference type="PROSITE" id="PS51188">
    <property type="entry name" value="ZF_CR"/>
    <property type="match status" value="1"/>
</dbReference>
<keyword evidence="14" id="KW-1185">Reference proteome</keyword>
<evidence type="ECO:0000256" key="3">
    <source>
        <dbReference type="ARBA" id="ARBA00022723"/>
    </source>
</evidence>
<dbReference type="Pfam" id="PF00226">
    <property type="entry name" value="DnaJ"/>
    <property type="match status" value="1"/>
</dbReference>
<evidence type="ECO:0000256" key="1">
    <source>
        <dbReference type="ARBA" id="ARBA00022490"/>
    </source>
</evidence>
<dbReference type="SUPFAM" id="SSF57938">
    <property type="entry name" value="DnaJ/Hsp40 cysteine-rich domain"/>
    <property type="match status" value="1"/>
</dbReference>
<feature type="domain" description="J" evidence="11">
    <location>
        <begin position="5"/>
        <end position="70"/>
    </location>
</feature>
<keyword evidence="8 9" id="KW-0143">Chaperone</keyword>
<dbReference type="Pfam" id="PF00684">
    <property type="entry name" value="DnaJ_CXXCXGXG"/>
    <property type="match status" value="1"/>
</dbReference>
<evidence type="ECO:0000256" key="4">
    <source>
        <dbReference type="ARBA" id="ARBA00022737"/>
    </source>
</evidence>
<feature type="zinc finger region" description="CR-type" evidence="10">
    <location>
        <begin position="132"/>
        <end position="210"/>
    </location>
</feature>